<dbReference type="AlphaFoldDB" id="A0A5N7CZ65"/>
<dbReference type="GeneID" id="43664429"/>
<dbReference type="EMBL" id="ML736847">
    <property type="protein sequence ID" value="KAE8398838.1"/>
    <property type="molecule type" value="Genomic_DNA"/>
</dbReference>
<evidence type="ECO:0000313" key="3">
    <source>
        <dbReference type="Proteomes" id="UP000325579"/>
    </source>
</evidence>
<feature type="transmembrane region" description="Helical" evidence="1">
    <location>
        <begin position="15"/>
        <end position="37"/>
    </location>
</feature>
<keyword evidence="1" id="KW-0472">Membrane</keyword>
<keyword evidence="3" id="KW-1185">Reference proteome</keyword>
<sequence length="100" mass="11065">MIGCDRIHRQSSAEVVLVCSFVMLGPLCCPLFLGLVVSYARVALPLHFAIYHPIVLPAILFATAVVYCVSLRKMWLRRLCSGLLHSATERSCVSIFGFPL</sequence>
<evidence type="ECO:0000313" key="2">
    <source>
        <dbReference type="EMBL" id="KAE8398838.1"/>
    </source>
</evidence>
<protein>
    <submittedName>
        <fullName evidence="2">Uncharacterized protein</fullName>
    </submittedName>
</protein>
<keyword evidence="1" id="KW-0812">Transmembrane</keyword>
<reference evidence="2 3" key="1">
    <citation type="submission" date="2019-04" db="EMBL/GenBank/DDBJ databases">
        <authorList>
            <consortium name="DOE Joint Genome Institute"/>
            <person name="Mondo S."/>
            <person name="Kjaerbolling I."/>
            <person name="Vesth T."/>
            <person name="Frisvad J.C."/>
            <person name="Nybo J.L."/>
            <person name="Theobald S."/>
            <person name="Kildgaard S."/>
            <person name="Isbrandt T."/>
            <person name="Kuo A."/>
            <person name="Sato A."/>
            <person name="Lyhne E.K."/>
            <person name="Kogle M.E."/>
            <person name="Wiebenga A."/>
            <person name="Kun R.S."/>
            <person name="Lubbers R.J."/>
            <person name="Makela M.R."/>
            <person name="Barry K."/>
            <person name="Chovatia M."/>
            <person name="Clum A."/>
            <person name="Daum C."/>
            <person name="Haridas S."/>
            <person name="He G."/>
            <person name="LaButti K."/>
            <person name="Lipzen A."/>
            <person name="Riley R."/>
            <person name="Salamov A."/>
            <person name="Simmons B.A."/>
            <person name="Magnuson J.K."/>
            <person name="Henrissat B."/>
            <person name="Mortensen U.H."/>
            <person name="Larsen T.O."/>
            <person name="Devries R.P."/>
            <person name="Grigoriev I.V."/>
            <person name="Machida M."/>
            <person name="Baker S.E."/>
            <person name="Andersen M.R."/>
            <person name="Cantor M.N."/>
            <person name="Hua S.X."/>
        </authorList>
    </citation>
    <scope>NUCLEOTIDE SEQUENCE [LARGE SCALE GENOMIC DNA]</scope>
    <source>
        <strain evidence="2 3">CBS 119388</strain>
    </source>
</reference>
<keyword evidence="1" id="KW-1133">Transmembrane helix</keyword>
<dbReference type="RefSeq" id="XP_031936157.1">
    <property type="nucleotide sequence ID" value="XM_032079738.1"/>
</dbReference>
<proteinExistence type="predicted"/>
<accession>A0A5N7CZ65</accession>
<feature type="transmembrane region" description="Helical" evidence="1">
    <location>
        <begin position="49"/>
        <end position="69"/>
    </location>
</feature>
<gene>
    <name evidence="2" type="ORF">BDV37DRAFT_19466</name>
</gene>
<organism evidence="2 3">
    <name type="scientific">Aspergillus pseudonomiae</name>
    <dbReference type="NCBI Taxonomy" id="1506151"/>
    <lineage>
        <taxon>Eukaryota</taxon>
        <taxon>Fungi</taxon>
        <taxon>Dikarya</taxon>
        <taxon>Ascomycota</taxon>
        <taxon>Pezizomycotina</taxon>
        <taxon>Eurotiomycetes</taxon>
        <taxon>Eurotiomycetidae</taxon>
        <taxon>Eurotiales</taxon>
        <taxon>Aspergillaceae</taxon>
        <taxon>Aspergillus</taxon>
        <taxon>Aspergillus subgen. Circumdati</taxon>
    </lineage>
</organism>
<name>A0A5N7CZ65_9EURO</name>
<evidence type="ECO:0000256" key="1">
    <source>
        <dbReference type="SAM" id="Phobius"/>
    </source>
</evidence>
<dbReference type="Proteomes" id="UP000325579">
    <property type="component" value="Unassembled WGS sequence"/>
</dbReference>